<dbReference type="AlphaFoldDB" id="A0A0G4GN99"/>
<comment type="subcellular location">
    <subcellularLocation>
        <location evidence="6">Golgi apparatus membrane</location>
        <topology evidence="6">Multi-pass membrane protein</topology>
    </subcellularLocation>
    <subcellularLocation>
        <location evidence="1">Membrane</location>
        <topology evidence="1">Multi-pass membrane protein</topology>
    </subcellularLocation>
</comment>
<feature type="region of interest" description="Disordered" evidence="7">
    <location>
        <begin position="38"/>
        <end position="57"/>
    </location>
</feature>
<keyword evidence="5 6" id="KW-0472">Membrane</keyword>
<dbReference type="PANTHER" id="PTHR12822:SF2">
    <property type="entry name" value="PROTEIN YIPF"/>
    <property type="match status" value="1"/>
</dbReference>
<dbReference type="SUPFAM" id="SSF51045">
    <property type="entry name" value="WW domain"/>
    <property type="match status" value="1"/>
</dbReference>
<dbReference type="EMBL" id="CDMY01000735">
    <property type="protein sequence ID" value="CEM31672.1"/>
    <property type="molecule type" value="Genomic_DNA"/>
</dbReference>
<feature type="transmembrane region" description="Helical" evidence="6">
    <location>
        <begin position="258"/>
        <end position="281"/>
    </location>
</feature>
<dbReference type="InParanoid" id="A0A0G4GN99"/>
<protein>
    <recommendedName>
        <fullName evidence="6">Protein YIPF</fullName>
    </recommendedName>
</protein>
<keyword evidence="3 6" id="KW-0812">Transmembrane</keyword>
<name>A0A0G4GN99_VITBC</name>
<dbReference type="GO" id="GO:0016192">
    <property type="term" value="P:vesicle-mediated transport"/>
    <property type="evidence" value="ECO:0007669"/>
    <property type="project" value="InterPro"/>
</dbReference>
<organism evidence="9 10">
    <name type="scientific">Vitrella brassicaformis (strain CCMP3155)</name>
    <dbReference type="NCBI Taxonomy" id="1169540"/>
    <lineage>
        <taxon>Eukaryota</taxon>
        <taxon>Sar</taxon>
        <taxon>Alveolata</taxon>
        <taxon>Colpodellida</taxon>
        <taxon>Vitrellaceae</taxon>
        <taxon>Vitrella</taxon>
    </lineage>
</organism>
<evidence type="ECO:0000256" key="4">
    <source>
        <dbReference type="ARBA" id="ARBA00022989"/>
    </source>
</evidence>
<dbReference type="InterPro" id="IPR039765">
    <property type="entry name" value="Yip5/YIPF1/YIPF2"/>
</dbReference>
<feature type="transmembrane region" description="Helical" evidence="6">
    <location>
        <begin position="188"/>
        <end position="210"/>
    </location>
</feature>
<proteinExistence type="inferred from homology"/>
<dbReference type="STRING" id="1169540.A0A0G4GN99"/>
<dbReference type="Pfam" id="PF04893">
    <property type="entry name" value="Yip1"/>
    <property type="match status" value="1"/>
</dbReference>
<evidence type="ECO:0000313" key="10">
    <source>
        <dbReference type="Proteomes" id="UP000041254"/>
    </source>
</evidence>
<dbReference type="OMA" id="ETEAHQP"/>
<dbReference type="CDD" id="cd00201">
    <property type="entry name" value="WW"/>
    <property type="match status" value="1"/>
</dbReference>
<dbReference type="OrthoDB" id="10256463at2759"/>
<evidence type="ECO:0000259" key="8">
    <source>
        <dbReference type="PROSITE" id="PS50020"/>
    </source>
</evidence>
<reference evidence="9 10" key="1">
    <citation type="submission" date="2014-11" db="EMBL/GenBank/DDBJ databases">
        <authorList>
            <person name="Zhu J."/>
            <person name="Qi W."/>
            <person name="Song R."/>
        </authorList>
    </citation>
    <scope>NUCLEOTIDE SEQUENCE [LARGE SCALE GENOMIC DNA]</scope>
</reference>
<dbReference type="PhylomeDB" id="A0A0G4GN99"/>
<feature type="domain" description="WW" evidence="8">
    <location>
        <begin position="4"/>
        <end position="37"/>
    </location>
</feature>
<feature type="transmembrane region" description="Helical" evidence="6">
    <location>
        <begin position="319"/>
        <end position="339"/>
    </location>
</feature>
<keyword evidence="4 6" id="KW-1133">Transmembrane helix</keyword>
<dbReference type="PROSITE" id="PS50020">
    <property type="entry name" value="WW_DOMAIN_2"/>
    <property type="match status" value="1"/>
</dbReference>
<dbReference type="PANTHER" id="PTHR12822">
    <property type="entry name" value="PROTEIN YIPF"/>
    <property type="match status" value="1"/>
</dbReference>
<evidence type="ECO:0000256" key="3">
    <source>
        <dbReference type="ARBA" id="ARBA00022692"/>
    </source>
</evidence>
<feature type="transmembrane region" description="Helical" evidence="6">
    <location>
        <begin position="288"/>
        <end position="307"/>
    </location>
</feature>
<accession>A0A0G4GN99</accession>
<evidence type="ECO:0000313" key="9">
    <source>
        <dbReference type="EMBL" id="CEM31672.1"/>
    </source>
</evidence>
<comment type="similarity">
    <text evidence="2 6">Belongs to the YIP1 family.</text>
</comment>
<evidence type="ECO:0000256" key="5">
    <source>
        <dbReference type="ARBA" id="ARBA00023136"/>
    </source>
</evidence>
<dbReference type="Proteomes" id="UP000041254">
    <property type="component" value="Unassembled WGS sequence"/>
</dbReference>
<dbReference type="InterPro" id="IPR001202">
    <property type="entry name" value="WW_dom"/>
</dbReference>
<evidence type="ECO:0000256" key="2">
    <source>
        <dbReference type="ARBA" id="ARBA00010596"/>
    </source>
</evidence>
<evidence type="ECO:0000256" key="6">
    <source>
        <dbReference type="RuleBase" id="RU361264"/>
    </source>
</evidence>
<dbReference type="GO" id="GO:0031267">
    <property type="term" value="F:small GTPase binding"/>
    <property type="evidence" value="ECO:0007669"/>
    <property type="project" value="InterPro"/>
</dbReference>
<feature type="region of interest" description="Disordered" evidence="7">
    <location>
        <begin position="71"/>
        <end position="108"/>
    </location>
</feature>
<dbReference type="GO" id="GO:0000139">
    <property type="term" value="C:Golgi membrane"/>
    <property type="evidence" value="ECO:0007669"/>
    <property type="project" value="UniProtKB-SubCell"/>
</dbReference>
<dbReference type="Gene3D" id="2.20.70.10">
    <property type="match status" value="1"/>
</dbReference>
<dbReference type="PROSITE" id="PS01159">
    <property type="entry name" value="WW_DOMAIN_1"/>
    <property type="match status" value="1"/>
</dbReference>
<dbReference type="VEuPathDB" id="CryptoDB:Vbra_6331"/>
<keyword evidence="10" id="KW-1185">Reference proteome</keyword>
<dbReference type="Pfam" id="PF00397">
    <property type="entry name" value="WW"/>
    <property type="match status" value="1"/>
</dbReference>
<dbReference type="SMART" id="SM00456">
    <property type="entry name" value="WW"/>
    <property type="match status" value="1"/>
</dbReference>
<sequence>MSTEGLPPNWTMYMTDDGKPYYHNAVTNVTTWDKPAMETEAHQPPGSSRGGAGALNSGDVYQVNFEDLDLNSQSRPLTGSLDGPATGASRGGMMDMSKGAQKPSQQTAIEGRMDSFTSEPGGRSEAPTVSLTGGRDVRALRCCPDLAWMQQFFDVTTADVVKRIMLATVPFKSVSSGGESDFRTNPDFYGPFWIATTVIIFLAATGNYALFIEQKMKSTDFVFFTVAATVVYGFLFGVPLVSRLLLYFTGSGSDSINFRQLICVYGYSLFVFIPVSLICIAPLEWLKWVAVSVGMAISISFICINLYTDLTVSLPRFRYLLMGLLCAAQATLFLTYRLYFLTAHTHGKR</sequence>
<dbReference type="InterPro" id="IPR006977">
    <property type="entry name" value="Yip1_dom"/>
</dbReference>
<dbReference type="InterPro" id="IPR036020">
    <property type="entry name" value="WW_dom_sf"/>
</dbReference>
<evidence type="ECO:0000256" key="7">
    <source>
        <dbReference type="SAM" id="MobiDB-lite"/>
    </source>
</evidence>
<evidence type="ECO:0000256" key="1">
    <source>
        <dbReference type="ARBA" id="ARBA00004141"/>
    </source>
</evidence>
<gene>
    <name evidence="9" type="ORF">Vbra_6331</name>
</gene>
<feature type="transmembrane region" description="Helical" evidence="6">
    <location>
        <begin position="222"/>
        <end position="246"/>
    </location>
</feature>